<dbReference type="GO" id="GO:0005680">
    <property type="term" value="C:anaphase-promoting complex"/>
    <property type="evidence" value="ECO:0007669"/>
    <property type="project" value="InterPro"/>
</dbReference>
<dbReference type="PANTHER" id="PTHR12830">
    <property type="entry name" value="ANAPHASE-PROMOTING COMPLEX SUBUNIT 5"/>
    <property type="match status" value="1"/>
</dbReference>
<dbReference type="AlphaFoldDB" id="A0AA43QLL2"/>
<dbReference type="GO" id="GO:0051301">
    <property type="term" value="P:cell division"/>
    <property type="evidence" value="ECO:0007669"/>
    <property type="project" value="UniProtKB-KW"/>
</dbReference>
<comment type="similarity">
    <text evidence="1">Belongs to the APC5 family.</text>
</comment>
<accession>A0AA43QLL2</accession>
<organism evidence="10 11">
    <name type="scientific">Ramalina farinacea</name>
    <dbReference type="NCBI Taxonomy" id="258253"/>
    <lineage>
        <taxon>Eukaryota</taxon>
        <taxon>Fungi</taxon>
        <taxon>Dikarya</taxon>
        <taxon>Ascomycota</taxon>
        <taxon>Pezizomycotina</taxon>
        <taxon>Lecanoromycetes</taxon>
        <taxon>OSLEUM clade</taxon>
        <taxon>Lecanoromycetidae</taxon>
        <taxon>Lecanorales</taxon>
        <taxon>Lecanorineae</taxon>
        <taxon>Ramalinaceae</taxon>
        <taxon>Ramalina</taxon>
    </lineage>
</organism>
<keyword evidence="5" id="KW-0833">Ubl conjugation pathway</keyword>
<dbReference type="GO" id="GO:0031145">
    <property type="term" value="P:anaphase-promoting complex-dependent catabolic process"/>
    <property type="evidence" value="ECO:0007669"/>
    <property type="project" value="TreeGrafter"/>
</dbReference>
<keyword evidence="11" id="KW-1185">Reference proteome</keyword>
<sequence>MPVPPQSMELLNSSLRNSVVDIELLQHTTISHASGIPGRTVWDLVLNKLWALDSLDALHAFFEQLSLVVKKNPGDDGSHTAGDRPRNQKILLSRTSPLGTFVRRAQLEFSRLQFHDTVLLWQNFVAYRSSTAPQWRRRNPSAKMGPDVNLDGDRFFPMPVFLALDAGAGERMTSKSEEYSTDGVEKLLETQVNQMQKMGTPLPQAITNQLRLLLMDGASIPNLCYYVQFLDAWKLGDYIGSFDSLHRYFDYTMHNRDQLYYQYASLNLAVLHADFGAYEEAIAAMKEATSVAREHLDVACLNHSLSWLYHFGKAHPSYMHQIQQQGILGTEKEVLHFLKAKAKETAMWSILSTALLSEARLYLSTVSVLRDLGSTKKLVLNVDICQG</sequence>
<feature type="domain" description="Anaphase-promoting complex subunit 5" evidence="9">
    <location>
        <begin position="225"/>
        <end position="314"/>
    </location>
</feature>
<dbReference type="InterPro" id="IPR037679">
    <property type="entry name" value="Apc5"/>
</dbReference>
<dbReference type="Pfam" id="PF12862">
    <property type="entry name" value="ANAPC5"/>
    <property type="match status" value="1"/>
</dbReference>
<evidence type="ECO:0000313" key="11">
    <source>
        <dbReference type="Proteomes" id="UP001161017"/>
    </source>
</evidence>
<comment type="caution">
    <text evidence="10">The sequence shown here is derived from an EMBL/GenBank/DDBJ whole genome shotgun (WGS) entry which is preliminary data.</text>
</comment>
<evidence type="ECO:0000256" key="8">
    <source>
        <dbReference type="ARBA" id="ARBA00045696"/>
    </source>
</evidence>
<dbReference type="PANTHER" id="PTHR12830:SF9">
    <property type="entry name" value="ANAPHASE-PROMOTING COMPLEX SUBUNIT 5"/>
    <property type="match status" value="1"/>
</dbReference>
<evidence type="ECO:0000256" key="5">
    <source>
        <dbReference type="ARBA" id="ARBA00022786"/>
    </source>
</evidence>
<evidence type="ECO:0000256" key="4">
    <source>
        <dbReference type="ARBA" id="ARBA00022776"/>
    </source>
</evidence>
<evidence type="ECO:0000256" key="3">
    <source>
        <dbReference type="ARBA" id="ARBA00022618"/>
    </source>
</evidence>
<keyword evidence="6" id="KW-0131">Cell cycle</keyword>
<dbReference type="EMBL" id="JAPUFD010000004">
    <property type="protein sequence ID" value="MDI1486953.1"/>
    <property type="molecule type" value="Genomic_DNA"/>
</dbReference>
<dbReference type="InterPro" id="IPR011990">
    <property type="entry name" value="TPR-like_helical_dom_sf"/>
</dbReference>
<protein>
    <recommendedName>
        <fullName evidence="2">Anaphase-promoting complex subunit 5</fullName>
    </recommendedName>
    <alternativeName>
        <fullName evidence="7">Cyclosome subunit 5</fullName>
    </alternativeName>
</protein>
<evidence type="ECO:0000256" key="1">
    <source>
        <dbReference type="ARBA" id="ARBA00007450"/>
    </source>
</evidence>
<dbReference type="Proteomes" id="UP001161017">
    <property type="component" value="Unassembled WGS sequence"/>
</dbReference>
<evidence type="ECO:0000256" key="6">
    <source>
        <dbReference type="ARBA" id="ARBA00023306"/>
    </source>
</evidence>
<dbReference type="GO" id="GO:0070979">
    <property type="term" value="P:protein K11-linked ubiquitination"/>
    <property type="evidence" value="ECO:0007669"/>
    <property type="project" value="TreeGrafter"/>
</dbReference>
<keyword evidence="3" id="KW-0132">Cell division</keyword>
<comment type="function">
    <text evidence="8">Component of the anaphase promoting complex/cyclosome (APC/C), a cell cycle-regulated E3 ubiquitin ligase that controls progression through mitosis and the G1 phase of the cell cycle. The APC/C complex acts by mediating ubiquitination and subsequent degradation of target proteins: it mainly mediates the formation of 'Lys-11'-linked polyubiquitin chains and, to a lower extent, the formation of 'Lys-48'- and 'Lys-63'-linked polyubiquitin chains. The APC/C complex catalyzes assembly of branched 'Lys-11'-/'Lys-48'-linked branched ubiquitin chains on target proteins.</text>
</comment>
<gene>
    <name evidence="10" type="primary">apc5_2</name>
    <name evidence="10" type="ORF">OHK93_006215</name>
</gene>
<dbReference type="InterPro" id="IPR026000">
    <property type="entry name" value="Apc5_dom"/>
</dbReference>
<dbReference type="SUPFAM" id="SSF48452">
    <property type="entry name" value="TPR-like"/>
    <property type="match status" value="1"/>
</dbReference>
<evidence type="ECO:0000259" key="9">
    <source>
        <dbReference type="Pfam" id="PF12862"/>
    </source>
</evidence>
<proteinExistence type="inferred from homology"/>
<evidence type="ECO:0000256" key="7">
    <source>
        <dbReference type="ARBA" id="ARBA00031069"/>
    </source>
</evidence>
<evidence type="ECO:0000256" key="2">
    <source>
        <dbReference type="ARBA" id="ARBA00016066"/>
    </source>
</evidence>
<name>A0AA43QLL2_9LECA</name>
<reference evidence="10" key="1">
    <citation type="journal article" date="2023" name="Genome Biol. Evol.">
        <title>First Whole Genome Sequence and Flow Cytometry Genome Size Data for the Lichen-Forming Fungus Ramalina farinacea (Ascomycota).</title>
        <authorList>
            <person name="Llewellyn T."/>
            <person name="Mian S."/>
            <person name="Hill R."/>
            <person name="Leitch I.J."/>
            <person name="Gaya E."/>
        </authorList>
    </citation>
    <scope>NUCLEOTIDE SEQUENCE</scope>
    <source>
        <strain evidence="10">LIQ254RAFAR</strain>
    </source>
</reference>
<evidence type="ECO:0000313" key="10">
    <source>
        <dbReference type="EMBL" id="MDI1486953.1"/>
    </source>
</evidence>
<dbReference type="GO" id="GO:0045842">
    <property type="term" value="P:positive regulation of mitotic metaphase/anaphase transition"/>
    <property type="evidence" value="ECO:0007669"/>
    <property type="project" value="TreeGrafter"/>
</dbReference>
<keyword evidence="4" id="KW-0498">Mitosis</keyword>